<dbReference type="GO" id="GO:0005886">
    <property type="term" value="C:plasma membrane"/>
    <property type="evidence" value="ECO:0007669"/>
    <property type="project" value="UniProtKB-SubCell"/>
</dbReference>
<comment type="subcellular location">
    <subcellularLocation>
        <location evidence="1">Cell membrane</location>
    </subcellularLocation>
    <subcellularLocation>
        <location evidence="2">Cytoplasm</location>
        <location evidence="2">Cytosol</location>
    </subcellularLocation>
</comment>
<proteinExistence type="inferred from homology"/>
<keyword evidence="9" id="KW-1185">Reference proteome</keyword>
<dbReference type="GO" id="GO:0005829">
    <property type="term" value="C:cytosol"/>
    <property type="evidence" value="ECO:0007669"/>
    <property type="project" value="UniProtKB-SubCell"/>
</dbReference>
<dbReference type="PANTHER" id="PTHR31220">
    <property type="entry name" value="HYCCIN RELATED"/>
    <property type="match status" value="1"/>
</dbReference>
<keyword evidence="3" id="KW-1003">Cell membrane</keyword>
<dbReference type="GO" id="GO:0046854">
    <property type="term" value="P:phosphatidylinositol phosphate biosynthetic process"/>
    <property type="evidence" value="ECO:0007669"/>
    <property type="project" value="TreeGrafter"/>
</dbReference>
<dbReference type="AlphaFoldDB" id="A0A210PHQ0"/>
<evidence type="ECO:0000256" key="2">
    <source>
        <dbReference type="ARBA" id="ARBA00004514"/>
    </source>
</evidence>
<sequence length="579" mass="64177">MLRHVAHVSLLTPGALSTDELPSYVSTVRQNEELVTNLYCLFDSLPSLESLEPVYHQLFEFSRSRESGLKRFTLEFVPTLIWLYLSSLSINGKKGSGGLEAFLLAVYNLEIVDTDGKPKVKSFRIPTFGQSSVYHEPVSLGSLALTESVLSRYNQIEAKIWQTGPFPQYEAINSQNRQGILAYLIQCYNVDVANLSPVSHQMMCKACSRIATTGFTNLHQLEEDEGQPLASFRIGEERSKGKRRSQVGELPPRIPVSPALLVEMLSGIYYTMYNGQTSQGIKAAVDIHHRACYELYADVLLVTNAIRDSLQCNAAGHSDGPMGISMSLTPATSGHTISKSAITNASFRARKLPEDISIPATEDGAKLQTIEEDGDAHKPVIKLSKSGKLSAAFGKKGEKFKLKDSKKEGETTTRQNGDSMDSVQVGVVKNSSRSIVDNIELQKYSTHEELEEKTSSSSSILQMAKLKTTSALGLTKESKNKHSRNPSSSSLKLKMISMRQYKLSSGKGAFEDDQIRMHSGTASLSNGDLSSKLNVNEEHDRKRHFSCVYIDYSYSKRVKYLIWGYTKVEFLFCDTLKAI</sequence>
<dbReference type="InterPro" id="IPR018619">
    <property type="entry name" value="Hyccin"/>
</dbReference>
<evidence type="ECO:0000313" key="9">
    <source>
        <dbReference type="Proteomes" id="UP000242188"/>
    </source>
</evidence>
<dbReference type="STRING" id="6573.A0A210PHQ0"/>
<evidence type="ECO:0000313" key="8">
    <source>
        <dbReference type="EMBL" id="OWF36010.1"/>
    </source>
</evidence>
<evidence type="ECO:0000256" key="3">
    <source>
        <dbReference type="ARBA" id="ARBA00022475"/>
    </source>
</evidence>
<evidence type="ECO:0000256" key="7">
    <source>
        <dbReference type="SAM" id="MobiDB-lite"/>
    </source>
</evidence>
<dbReference type="Proteomes" id="UP000242188">
    <property type="component" value="Unassembled WGS sequence"/>
</dbReference>
<name>A0A210PHQ0_MIZYE</name>
<dbReference type="OrthoDB" id="18937at2759"/>
<keyword evidence="4" id="KW-0963">Cytoplasm</keyword>
<evidence type="ECO:0000256" key="6">
    <source>
        <dbReference type="ARBA" id="ARBA00034482"/>
    </source>
</evidence>
<feature type="compositionally biased region" description="Polar residues" evidence="7">
    <location>
        <begin position="412"/>
        <end position="422"/>
    </location>
</feature>
<keyword evidence="5" id="KW-0472">Membrane</keyword>
<evidence type="ECO:0000256" key="1">
    <source>
        <dbReference type="ARBA" id="ARBA00004236"/>
    </source>
</evidence>
<protein>
    <submittedName>
        <fullName evidence="8">Hyccin</fullName>
    </submittedName>
</protein>
<evidence type="ECO:0000256" key="5">
    <source>
        <dbReference type="ARBA" id="ARBA00023136"/>
    </source>
</evidence>
<dbReference type="PANTHER" id="PTHR31220:SF1">
    <property type="entry name" value="GH21176P"/>
    <property type="match status" value="1"/>
</dbReference>
<dbReference type="Pfam" id="PF09790">
    <property type="entry name" value="Hyccin"/>
    <property type="match status" value="1"/>
</dbReference>
<feature type="region of interest" description="Disordered" evidence="7">
    <location>
        <begin position="402"/>
        <end position="424"/>
    </location>
</feature>
<feature type="compositionally biased region" description="Basic and acidic residues" evidence="7">
    <location>
        <begin position="402"/>
        <end position="411"/>
    </location>
</feature>
<comment type="caution">
    <text evidence="8">The sequence shown here is derived from an EMBL/GenBank/DDBJ whole genome shotgun (WGS) entry which is preliminary data.</text>
</comment>
<comment type="similarity">
    <text evidence="6">Belongs to the Hyccin family.</text>
</comment>
<dbReference type="EMBL" id="NEDP02076686">
    <property type="protein sequence ID" value="OWF36010.1"/>
    <property type="molecule type" value="Genomic_DNA"/>
</dbReference>
<evidence type="ECO:0000256" key="4">
    <source>
        <dbReference type="ARBA" id="ARBA00022490"/>
    </source>
</evidence>
<reference evidence="8 9" key="1">
    <citation type="journal article" date="2017" name="Nat. Ecol. Evol.">
        <title>Scallop genome provides insights into evolution of bilaterian karyotype and development.</title>
        <authorList>
            <person name="Wang S."/>
            <person name="Zhang J."/>
            <person name="Jiao W."/>
            <person name="Li J."/>
            <person name="Xun X."/>
            <person name="Sun Y."/>
            <person name="Guo X."/>
            <person name="Huan P."/>
            <person name="Dong B."/>
            <person name="Zhang L."/>
            <person name="Hu X."/>
            <person name="Sun X."/>
            <person name="Wang J."/>
            <person name="Zhao C."/>
            <person name="Wang Y."/>
            <person name="Wang D."/>
            <person name="Huang X."/>
            <person name="Wang R."/>
            <person name="Lv J."/>
            <person name="Li Y."/>
            <person name="Zhang Z."/>
            <person name="Liu B."/>
            <person name="Lu W."/>
            <person name="Hui Y."/>
            <person name="Liang J."/>
            <person name="Zhou Z."/>
            <person name="Hou R."/>
            <person name="Li X."/>
            <person name="Liu Y."/>
            <person name="Li H."/>
            <person name="Ning X."/>
            <person name="Lin Y."/>
            <person name="Zhao L."/>
            <person name="Xing Q."/>
            <person name="Dou J."/>
            <person name="Li Y."/>
            <person name="Mao J."/>
            <person name="Guo H."/>
            <person name="Dou H."/>
            <person name="Li T."/>
            <person name="Mu C."/>
            <person name="Jiang W."/>
            <person name="Fu Q."/>
            <person name="Fu X."/>
            <person name="Miao Y."/>
            <person name="Liu J."/>
            <person name="Yu Q."/>
            <person name="Li R."/>
            <person name="Liao H."/>
            <person name="Li X."/>
            <person name="Kong Y."/>
            <person name="Jiang Z."/>
            <person name="Chourrout D."/>
            <person name="Li R."/>
            <person name="Bao Z."/>
        </authorList>
    </citation>
    <scope>NUCLEOTIDE SEQUENCE [LARGE SCALE GENOMIC DNA]</scope>
    <source>
        <strain evidence="8 9">PY_sf001</strain>
    </source>
</reference>
<dbReference type="GO" id="GO:0072659">
    <property type="term" value="P:protein localization to plasma membrane"/>
    <property type="evidence" value="ECO:0007669"/>
    <property type="project" value="TreeGrafter"/>
</dbReference>
<organism evidence="8 9">
    <name type="scientific">Mizuhopecten yessoensis</name>
    <name type="common">Japanese scallop</name>
    <name type="synonym">Patinopecten yessoensis</name>
    <dbReference type="NCBI Taxonomy" id="6573"/>
    <lineage>
        <taxon>Eukaryota</taxon>
        <taxon>Metazoa</taxon>
        <taxon>Spiralia</taxon>
        <taxon>Lophotrochozoa</taxon>
        <taxon>Mollusca</taxon>
        <taxon>Bivalvia</taxon>
        <taxon>Autobranchia</taxon>
        <taxon>Pteriomorphia</taxon>
        <taxon>Pectinida</taxon>
        <taxon>Pectinoidea</taxon>
        <taxon>Pectinidae</taxon>
        <taxon>Mizuhopecten</taxon>
    </lineage>
</organism>
<gene>
    <name evidence="8" type="ORF">KP79_PYT03270</name>
</gene>
<accession>A0A210PHQ0</accession>